<dbReference type="GO" id="GO:0005102">
    <property type="term" value="F:signaling receptor binding"/>
    <property type="evidence" value="ECO:0007669"/>
    <property type="project" value="TreeGrafter"/>
</dbReference>
<evidence type="ECO:0000256" key="2">
    <source>
        <dbReference type="ARBA" id="ARBA00022692"/>
    </source>
</evidence>
<dbReference type="GO" id="GO:0009897">
    <property type="term" value="C:external side of plasma membrane"/>
    <property type="evidence" value="ECO:0007669"/>
    <property type="project" value="TreeGrafter"/>
</dbReference>
<dbReference type="STRING" id="9925.ENSCHIP00000008760"/>
<dbReference type="EMBL" id="LWLT01000028">
    <property type="status" value="NOT_ANNOTATED_CDS"/>
    <property type="molecule type" value="Genomic_DNA"/>
</dbReference>
<evidence type="ECO:0000256" key="7">
    <source>
        <dbReference type="SAM" id="MobiDB-lite"/>
    </source>
</evidence>
<keyword evidence="12" id="KW-1185">Reference proteome</keyword>
<dbReference type="Gene3D" id="2.60.40.10">
    <property type="entry name" value="Immunoglobulins"/>
    <property type="match status" value="1"/>
</dbReference>
<dbReference type="CDD" id="cd05713">
    <property type="entry name" value="IgV_MOG_like"/>
    <property type="match status" value="1"/>
</dbReference>
<keyword evidence="3 8" id="KW-1133">Transmembrane helix</keyword>
<evidence type="ECO:0000256" key="9">
    <source>
        <dbReference type="SAM" id="SignalP"/>
    </source>
</evidence>
<feature type="transmembrane region" description="Helical" evidence="8">
    <location>
        <begin position="154"/>
        <end position="177"/>
    </location>
</feature>
<feature type="domain" description="Ig-like" evidence="10">
    <location>
        <begin position="14"/>
        <end position="144"/>
    </location>
</feature>
<proteinExistence type="predicted"/>
<evidence type="ECO:0000256" key="8">
    <source>
        <dbReference type="SAM" id="Phobius"/>
    </source>
</evidence>
<dbReference type="Bgee" id="ENSCHIG00000011825">
    <property type="expression patterns" value="Expressed in prefrontal cortex and 14 other cell types or tissues"/>
</dbReference>
<dbReference type="InterPro" id="IPR007110">
    <property type="entry name" value="Ig-like_dom"/>
</dbReference>
<evidence type="ECO:0000256" key="5">
    <source>
        <dbReference type="ARBA" id="ARBA00023157"/>
    </source>
</evidence>
<evidence type="ECO:0000313" key="11">
    <source>
        <dbReference type="Ensembl" id="ENSCHIP00000008760.1"/>
    </source>
</evidence>
<dbReference type="InterPro" id="IPR050504">
    <property type="entry name" value="IgSF_BTN/MOG"/>
</dbReference>
<evidence type="ECO:0000256" key="1">
    <source>
        <dbReference type="ARBA" id="ARBA00004370"/>
    </source>
</evidence>
<keyword evidence="4 8" id="KW-0472">Membrane</keyword>
<dbReference type="Ensembl" id="ENSCHIT00000016523.1">
    <property type="protein sequence ID" value="ENSCHIP00000008760.1"/>
    <property type="gene ID" value="ENSCHIG00000011825.1"/>
</dbReference>
<dbReference type="SMART" id="SM00409">
    <property type="entry name" value="IG"/>
    <property type="match status" value="1"/>
</dbReference>
<sequence length="389" mass="43456">MASLLSSSLPSCLPSLLFLFLQLTSISAGQFRVIGPGHPIRALVGDEVELPCRISPGKNATGMEVGWYRPPFSRVVHLYRNGKDQDEEQAPEYRGRTQLLKETIGEGKVTLRIRNVRFSDEGGFTCFFRDHSYQEEAAMELKVEDPFYWINPGVLVLIAVLPVLLLQITVGLVYLCLQRRLRGTGWRAAENLHRTFDPHFLMVPCWKITLFVIVPVLGPLVALIICYNWLHRRLAGAVLGQHTGPLSWRHQASPNGKHKEGGWEQGSRLRAGMAFLLCPHGQPQTPQRIQDTNHLLRSAGSLSGRGEGRDYKVYREDVGRASHLPLITYFSLFSGQFLEELSKFSSIFYKLRVKEKESSSKGKRGLLRDQNPRGKEGAGLGGGMSPPGG</sequence>
<dbReference type="PROSITE" id="PS50835">
    <property type="entry name" value="IG_LIKE"/>
    <property type="match status" value="1"/>
</dbReference>
<dbReference type="InterPro" id="IPR013106">
    <property type="entry name" value="Ig_V-set"/>
</dbReference>
<feature type="compositionally biased region" description="Gly residues" evidence="7">
    <location>
        <begin position="377"/>
        <end position="389"/>
    </location>
</feature>
<accession>A0A452E9B9</accession>
<dbReference type="AlphaFoldDB" id="A0A452E9B9"/>
<evidence type="ECO:0000256" key="4">
    <source>
        <dbReference type="ARBA" id="ARBA00023136"/>
    </source>
</evidence>
<dbReference type="GO" id="GO:0050852">
    <property type="term" value="P:T cell receptor signaling pathway"/>
    <property type="evidence" value="ECO:0007669"/>
    <property type="project" value="TreeGrafter"/>
</dbReference>
<gene>
    <name evidence="11" type="primary">MOG</name>
</gene>
<dbReference type="Proteomes" id="UP000291000">
    <property type="component" value="Chromosome 23"/>
</dbReference>
<feature type="transmembrane region" description="Helical" evidence="8">
    <location>
        <begin position="208"/>
        <end position="230"/>
    </location>
</feature>
<evidence type="ECO:0000313" key="12">
    <source>
        <dbReference type="Proteomes" id="UP000291000"/>
    </source>
</evidence>
<reference evidence="11" key="2">
    <citation type="submission" date="2025-08" db="UniProtKB">
        <authorList>
            <consortium name="Ensembl"/>
        </authorList>
    </citation>
    <scope>IDENTIFICATION</scope>
</reference>
<feature type="compositionally biased region" description="Basic and acidic residues" evidence="7">
    <location>
        <begin position="356"/>
        <end position="376"/>
    </location>
</feature>
<evidence type="ECO:0000259" key="10">
    <source>
        <dbReference type="PROSITE" id="PS50835"/>
    </source>
</evidence>
<dbReference type="InterPro" id="IPR013783">
    <property type="entry name" value="Ig-like_fold"/>
</dbReference>
<comment type="subcellular location">
    <subcellularLocation>
        <location evidence="1">Membrane</location>
    </subcellularLocation>
</comment>
<reference evidence="11 12" key="1">
    <citation type="submission" date="2016-04" db="EMBL/GenBank/DDBJ databases">
        <title>Polished mammalian reference genomes with single-molecule sequencing and chromosome conformation capture applied to the Capra hircus genome.</title>
        <authorList>
            <person name="Bickhart D.M."/>
            <person name="Koren S."/>
            <person name="Rosen B."/>
            <person name="Hastie A."/>
            <person name="Liachko I."/>
            <person name="Sullivan S.T."/>
            <person name="Burton J."/>
            <person name="Sayre B.L."/>
            <person name="Huson H.J."/>
            <person name="Lee J."/>
            <person name="Lam E."/>
            <person name="Kelley C.M."/>
            <person name="Hutchison J.L."/>
            <person name="Zhou Y."/>
            <person name="Sun J."/>
            <person name="Crisa A."/>
            <person name="Schwartz J.C."/>
            <person name="Hammond J.A."/>
            <person name="Schroeder S.G."/>
            <person name="Liu G.E."/>
            <person name="Dunham M."/>
            <person name="Shendure J."/>
            <person name="Sonstegard T.S."/>
            <person name="Phillippy A.M."/>
            <person name="Van Tassell C.P."/>
            <person name="Smith T.P."/>
        </authorList>
    </citation>
    <scope>NUCLEOTIDE SEQUENCE [LARGE SCALE GENOMIC DNA]</scope>
</reference>
<feature type="region of interest" description="Disordered" evidence="7">
    <location>
        <begin position="356"/>
        <end position="389"/>
    </location>
</feature>
<reference evidence="11" key="3">
    <citation type="submission" date="2025-09" db="UniProtKB">
        <authorList>
            <consortium name="Ensembl"/>
        </authorList>
    </citation>
    <scope>IDENTIFICATION</scope>
</reference>
<protein>
    <submittedName>
        <fullName evidence="11">Myelin oligodendrocyte glycoprotein</fullName>
    </submittedName>
</protein>
<name>A0A452E9B9_CAPHI</name>
<keyword evidence="9" id="KW-0732">Signal</keyword>
<dbReference type="PANTHER" id="PTHR24100">
    <property type="entry name" value="BUTYROPHILIN"/>
    <property type="match status" value="1"/>
</dbReference>
<keyword evidence="5" id="KW-1015">Disulfide bond</keyword>
<evidence type="ECO:0000256" key="6">
    <source>
        <dbReference type="ARBA" id="ARBA00023319"/>
    </source>
</evidence>
<evidence type="ECO:0000256" key="3">
    <source>
        <dbReference type="ARBA" id="ARBA00022989"/>
    </source>
</evidence>
<dbReference type="SMART" id="SM00406">
    <property type="entry name" value="IGv"/>
    <property type="match status" value="1"/>
</dbReference>
<dbReference type="SUPFAM" id="SSF48726">
    <property type="entry name" value="Immunoglobulin"/>
    <property type="match status" value="1"/>
</dbReference>
<dbReference type="FunFam" id="2.60.40.10:FF:000183">
    <property type="entry name" value="Myelin-oligodendrocyte glycoprotein"/>
    <property type="match status" value="1"/>
</dbReference>
<dbReference type="PANTHER" id="PTHR24100:SF71">
    <property type="entry name" value="MYELIN-OLIGODENDROCYTE GLYCOPROTEIN"/>
    <property type="match status" value="1"/>
</dbReference>
<dbReference type="InterPro" id="IPR003599">
    <property type="entry name" value="Ig_sub"/>
</dbReference>
<keyword evidence="6" id="KW-0393">Immunoglobulin domain</keyword>
<feature type="signal peptide" evidence="9">
    <location>
        <begin position="1"/>
        <end position="28"/>
    </location>
</feature>
<dbReference type="GeneTree" id="ENSGT00940000153527"/>
<feature type="chain" id="PRO_5019490638" evidence="9">
    <location>
        <begin position="29"/>
        <end position="389"/>
    </location>
</feature>
<keyword evidence="2 8" id="KW-0812">Transmembrane</keyword>
<organism evidence="11 12">
    <name type="scientific">Capra hircus</name>
    <name type="common">Goat</name>
    <dbReference type="NCBI Taxonomy" id="9925"/>
    <lineage>
        <taxon>Eukaryota</taxon>
        <taxon>Metazoa</taxon>
        <taxon>Chordata</taxon>
        <taxon>Craniata</taxon>
        <taxon>Vertebrata</taxon>
        <taxon>Euteleostomi</taxon>
        <taxon>Mammalia</taxon>
        <taxon>Eutheria</taxon>
        <taxon>Laurasiatheria</taxon>
        <taxon>Artiodactyla</taxon>
        <taxon>Ruminantia</taxon>
        <taxon>Pecora</taxon>
        <taxon>Bovidae</taxon>
        <taxon>Caprinae</taxon>
        <taxon>Capra</taxon>
    </lineage>
</organism>
<dbReference type="GO" id="GO:0001817">
    <property type="term" value="P:regulation of cytokine production"/>
    <property type="evidence" value="ECO:0007669"/>
    <property type="project" value="TreeGrafter"/>
</dbReference>
<dbReference type="Pfam" id="PF07686">
    <property type="entry name" value="V-set"/>
    <property type="match status" value="1"/>
</dbReference>
<dbReference type="InterPro" id="IPR036179">
    <property type="entry name" value="Ig-like_dom_sf"/>
</dbReference>